<dbReference type="Proteomes" id="UP000027138">
    <property type="component" value="Unassembled WGS sequence"/>
</dbReference>
<gene>
    <name evidence="6" type="ORF">JCGZ_00817</name>
</gene>
<dbReference type="OrthoDB" id="847254at2759"/>
<dbReference type="EMBL" id="KK914353">
    <property type="protein sequence ID" value="KDP39060.1"/>
    <property type="molecule type" value="Genomic_DNA"/>
</dbReference>
<dbReference type="InterPro" id="IPR036312">
    <property type="entry name" value="Bifun_inhib/LTP/seed_sf"/>
</dbReference>
<dbReference type="PANTHER" id="PTHR35496">
    <property type="entry name" value="2S SEED STORAGE PROTEIN 1-RELATED"/>
    <property type="match status" value="1"/>
</dbReference>
<feature type="domain" description="Bifunctional inhibitor/plant lipid transfer protein/seed storage helical" evidence="5">
    <location>
        <begin position="59"/>
        <end position="110"/>
    </location>
</feature>
<protein>
    <recommendedName>
        <fullName evidence="5">Bifunctional inhibitor/plant lipid transfer protein/seed storage helical domain-containing protein</fullName>
    </recommendedName>
</protein>
<evidence type="ECO:0000313" key="6">
    <source>
        <dbReference type="EMBL" id="KDP39060.1"/>
    </source>
</evidence>
<proteinExistence type="inferred from homology"/>
<feature type="signal peptide" evidence="4">
    <location>
        <begin position="1"/>
        <end position="24"/>
    </location>
</feature>
<sequence>MAKLITSTALICILLVIIANAVSGHMTTTTTTTTVEMDDAYEVREMCKREAERTNLSSCERYIRQSRTRSEALLAMKGIENRHHNVPRQCCDQARKLRAICRCESILYLPEKQGFVGSEEYEEAESRSYNIIDVCFGSACPR</sequence>
<dbReference type="AlphaFoldDB" id="A0A067L3H7"/>
<comment type="similarity">
    <text evidence="1">Belongs to the 2S seed storage albumins family.</text>
</comment>
<evidence type="ECO:0000256" key="1">
    <source>
        <dbReference type="ARBA" id="ARBA00008262"/>
    </source>
</evidence>
<evidence type="ECO:0000256" key="3">
    <source>
        <dbReference type="ARBA" id="ARBA00023157"/>
    </source>
</evidence>
<dbReference type="SUPFAM" id="SSF47699">
    <property type="entry name" value="Bifunctional inhibitor/lipid-transfer protein/seed storage 2S albumin"/>
    <property type="match status" value="1"/>
</dbReference>
<dbReference type="InterPro" id="IPR016140">
    <property type="entry name" value="Bifunc_inhib/LTP/seed_store"/>
</dbReference>
<name>A0A067L3H7_JATCU</name>
<organism evidence="6 7">
    <name type="scientific">Jatropha curcas</name>
    <name type="common">Barbados nut</name>
    <dbReference type="NCBI Taxonomy" id="180498"/>
    <lineage>
        <taxon>Eukaryota</taxon>
        <taxon>Viridiplantae</taxon>
        <taxon>Streptophyta</taxon>
        <taxon>Embryophyta</taxon>
        <taxon>Tracheophyta</taxon>
        <taxon>Spermatophyta</taxon>
        <taxon>Magnoliopsida</taxon>
        <taxon>eudicotyledons</taxon>
        <taxon>Gunneridae</taxon>
        <taxon>Pentapetalae</taxon>
        <taxon>rosids</taxon>
        <taxon>fabids</taxon>
        <taxon>Malpighiales</taxon>
        <taxon>Euphorbiaceae</taxon>
        <taxon>Crotonoideae</taxon>
        <taxon>Jatropheae</taxon>
        <taxon>Jatropha</taxon>
    </lineage>
</organism>
<dbReference type="Pfam" id="PF00234">
    <property type="entry name" value="Tryp_alpha_amyl"/>
    <property type="match status" value="1"/>
</dbReference>
<reference evidence="6 7" key="1">
    <citation type="journal article" date="2014" name="PLoS ONE">
        <title>Global Analysis of Gene Expression Profiles in Physic Nut (Jatropha curcas L.) Seedlings Exposed to Salt Stress.</title>
        <authorList>
            <person name="Zhang L."/>
            <person name="Zhang C."/>
            <person name="Wu P."/>
            <person name="Chen Y."/>
            <person name="Li M."/>
            <person name="Jiang H."/>
            <person name="Wu G."/>
        </authorList>
    </citation>
    <scope>NUCLEOTIDE SEQUENCE [LARGE SCALE GENOMIC DNA]</scope>
    <source>
        <strain evidence="7">cv. GZQX0401</strain>
        <tissue evidence="6">Young leaves</tissue>
    </source>
</reference>
<keyword evidence="2 4" id="KW-0732">Signal</keyword>
<dbReference type="PANTHER" id="PTHR35496:SF20">
    <property type="entry name" value="2S SEED STORAGE PROTEIN 1-RELATED"/>
    <property type="match status" value="1"/>
</dbReference>
<evidence type="ECO:0000256" key="4">
    <source>
        <dbReference type="SAM" id="SignalP"/>
    </source>
</evidence>
<dbReference type="STRING" id="180498.A0A067L3H7"/>
<dbReference type="InterPro" id="IPR000617">
    <property type="entry name" value="Napin/2SS/CON"/>
</dbReference>
<dbReference type="KEGG" id="jcu:105633253"/>
<dbReference type="Gene3D" id="1.10.110.10">
    <property type="entry name" value="Plant lipid-transfer and hydrophobic proteins"/>
    <property type="match status" value="1"/>
</dbReference>
<dbReference type="GO" id="GO:0045735">
    <property type="term" value="F:nutrient reservoir activity"/>
    <property type="evidence" value="ECO:0007669"/>
    <property type="project" value="InterPro"/>
</dbReference>
<evidence type="ECO:0000256" key="2">
    <source>
        <dbReference type="ARBA" id="ARBA00022729"/>
    </source>
</evidence>
<keyword evidence="3" id="KW-1015">Disulfide bond</keyword>
<evidence type="ECO:0000259" key="5">
    <source>
        <dbReference type="Pfam" id="PF00234"/>
    </source>
</evidence>
<feature type="chain" id="PRO_5001640126" description="Bifunctional inhibitor/plant lipid transfer protein/seed storage helical domain-containing protein" evidence="4">
    <location>
        <begin position="25"/>
        <end position="142"/>
    </location>
</feature>
<evidence type="ECO:0000313" key="7">
    <source>
        <dbReference type="Proteomes" id="UP000027138"/>
    </source>
</evidence>
<accession>A0A067L3H7</accession>
<keyword evidence="7" id="KW-1185">Reference proteome</keyword>